<evidence type="ECO:0000256" key="6">
    <source>
        <dbReference type="ARBA" id="ARBA00023136"/>
    </source>
</evidence>
<dbReference type="KEGG" id="cvn:111112402"/>
<dbReference type="GO" id="GO:0004930">
    <property type="term" value="F:G protein-coupled receptor activity"/>
    <property type="evidence" value="ECO:0007669"/>
    <property type="project" value="UniProtKB-KW"/>
</dbReference>
<dbReference type="SUPFAM" id="SSF81321">
    <property type="entry name" value="Family A G protein-coupled receptor-like"/>
    <property type="match status" value="1"/>
</dbReference>
<dbReference type="Pfam" id="PF00001">
    <property type="entry name" value="7tm_1"/>
    <property type="match status" value="1"/>
</dbReference>
<feature type="transmembrane region" description="Helical" evidence="10">
    <location>
        <begin position="382"/>
        <end position="403"/>
    </location>
</feature>
<dbReference type="SMART" id="SM01381">
    <property type="entry name" value="7TM_GPCR_Srsx"/>
    <property type="match status" value="1"/>
</dbReference>
<dbReference type="InterPro" id="IPR000276">
    <property type="entry name" value="GPCR_Rhodpsn"/>
</dbReference>
<feature type="region of interest" description="Disordered" evidence="9">
    <location>
        <begin position="258"/>
        <end position="326"/>
    </location>
</feature>
<dbReference type="Proteomes" id="UP000694844">
    <property type="component" value="Chromosome 9"/>
</dbReference>
<dbReference type="RefSeq" id="XP_022305588.1">
    <property type="nucleotide sequence ID" value="XM_022449880.1"/>
</dbReference>
<keyword evidence="8" id="KW-0807">Transducer</keyword>
<dbReference type="PRINTS" id="PR00237">
    <property type="entry name" value="GPCRRHODOPSN"/>
</dbReference>
<dbReference type="PROSITE" id="PS50262">
    <property type="entry name" value="G_PROTEIN_RECEP_F1_2"/>
    <property type="match status" value="1"/>
</dbReference>
<reference evidence="13" key="1">
    <citation type="submission" date="2025-08" db="UniProtKB">
        <authorList>
            <consortium name="RefSeq"/>
        </authorList>
    </citation>
    <scope>IDENTIFICATION</scope>
    <source>
        <tissue evidence="13">Whole sample</tissue>
    </source>
</reference>
<feature type="transmembrane region" description="Helical" evidence="10">
    <location>
        <begin position="336"/>
        <end position="362"/>
    </location>
</feature>
<dbReference type="GO" id="GO:0005886">
    <property type="term" value="C:plasma membrane"/>
    <property type="evidence" value="ECO:0007669"/>
    <property type="project" value="UniProtKB-SubCell"/>
</dbReference>
<evidence type="ECO:0000256" key="2">
    <source>
        <dbReference type="ARBA" id="ARBA00022475"/>
    </source>
</evidence>
<evidence type="ECO:0000313" key="12">
    <source>
        <dbReference type="Proteomes" id="UP000694844"/>
    </source>
</evidence>
<evidence type="ECO:0000259" key="11">
    <source>
        <dbReference type="PROSITE" id="PS50262"/>
    </source>
</evidence>
<keyword evidence="4 10" id="KW-1133">Transmembrane helix</keyword>
<dbReference type="OrthoDB" id="10550193at2759"/>
<gene>
    <name evidence="13" type="primary">LOC111112402</name>
</gene>
<organism evidence="12 13">
    <name type="scientific">Crassostrea virginica</name>
    <name type="common">Eastern oyster</name>
    <dbReference type="NCBI Taxonomy" id="6565"/>
    <lineage>
        <taxon>Eukaryota</taxon>
        <taxon>Metazoa</taxon>
        <taxon>Spiralia</taxon>
        <taxon>Lophotrochozoa</taxon>
        <taxon>Mollusca</taxon>
        <taxon>Bivalvia</taxon>
        <taxon>Autobranchia</taxon>
        <taxon>Pteriomorphia</taxon>
        <taxon>Ostreida</taxon>
        <taxon>Ostreoidea</taxon>
        <taxon>Ostreidae</taxon>
        <taxon>Crassostrea</taxon>
    </lineage>
</organism>
<evidence type="ECO:0000256" key="10">
    <source>
        <dbReference type="SAM" id="Phobius"/>
    </source>
</evidence>
<feature type="transmembrane region" description="Helical" evidence="10">
    <location>
        <begin position="28"/>
        <end position="50"/>
    </location>
</feature>
<keyword evidence="2" id="KW-1003">Cell membrane</keyword>
<evidence type="ECO:0000256" key="1">
    <source>
        <dbReference type="ARBA" id="ARBA00004651"/>
    </source>
</evidence>
<feature type="compositionally biased region" description="Low complexity" evidence="9">
    <location>
        <begin position="270"/>
        <end position="286"/>
    </location>
</feature>
<evidence type="ECO:0000256" key="5">
    <source>
        <dbReference type="ARBA" id="ARBA00023040"/>
    </source>
</evidence>
<dbReference type="Gene3D" id="1.20.1070.10">
    <property type="entry name" value="Rhodopsin 7-helix transmembrane proteins"/>
    <property type="match status" value="1"/>
</dbReference>
<keyword evidence="6 10" id="KW-0472">Membrane</keyword>
<protein>
    <submittedName>
        <fullName evidence="13">Neuropeptide Y receptor type 6-like</fullName>
    </submittedName>
</protein>
<comment type="subcellular location">
    <subcellularLocation>
        <location evidence="1">Cell membrane</location>
        <topology evidence="1">Multi-pass membrane protein</topology>
    </subcellularLocation>
</comment>
<dbReference type="GeneID" id="111112402"/>
<evidence type="ECO:0000256" key="4">
    <source>
        <dbReference type="ARBA" id="ARBA00022989"/>
    </source>
</evidence>
<feature type="compositionally biased region" description="Polar residues" evidence="9">
    <location>
        <begin position="258"/>
        <end position="268"/>
    </location>
</feature>
<dbReference type="PANTHER" id="PTHR24228">
    <property type="entry name" value="B2 BRADYKININ RECEPTOR/ANGIOTENSIN II RECEPTOR"/>
    <property type="match status" value="1"/>
</dbReference>
<feature type="transmembrane region" description="Helical" evidence="10">
    <location>
        <begin position="62"/>
        <end position="80"/>
    </location>
</feature>
<evidence type="ECO:0000256" key="3">
    <source>
        <dbReference type="ARBA" id="ARBA00022692"/>
    </source>
</evidence>
<feature type="transmembrane region" description="Helical" evidence="10">
    <location>
        <begin position="100"/>
        <end position="124"/>
    </location>
</feature>
<name>A0A8B8BQG8_CRAVI</name>
<dbReference type="AlphaFoldDB" id="A0A8B8BQG8"/>
<evidence type="ECO:0000256" key="7">
    <source>
        <dbReference type="ARBA" id="ARBA00023170"/>
    </source>
</evidence>
<keyword evidence="3 10" id="KW-0812">Transmembrane</keyword>
<accession>A0A8B8BQG8</accession>
<sequence>MNTSISTDASQTDYQELISKERIARLPFGILVLVCYVIGITGNSHVVHVFRSVPRKKTPSEAIILTLAIFDIITNVVFIFKEYNRLMFVMFDDNEVICKVTNFTGFVAGLASSFFVLVLAVYRYQRLFKRNTKESTVVVIVVKMIVCVIASAVISIPVVLVIGHQRFHIDRFTMYRCWIDEDQVHEELPTIVFMFLLILASIVCGIVTFCNIRIINALKKSRSNLAKLSDRKRMSMKELETKLDTVVIDRSEFDSQVTITDKPTSSGAHPNGPTTTTNSPGDTSTPNAPPKEDPNNGMTSPAVTPNDENQASENRDDDLAPTPDGSGRDEDLIKSIAFTITILIVSFTIMISYILFLSLYFYVIFKRKEPSFAYMSIQEDTFFTYATDIVSLNAVVNPFVYFFSDKKYRSYVMALYKRKEKRYEGLFRLTSF</sequence>
<dbReference type="InterPro" id="IPR017452">
    <property type="entry name" value="GPCR_Rhodpsn_7TM"/>
</dbReference>
<feature type="domain" description="G-protein coupled receptors family 1 profile" evidence="11">
    <location>
        <begin position="42"/>
        <end position="401"/>
    </location>
</feature>
<keyword evidence="7" id="KW-0675">Receptor</keyword>
<feature type="transmembrane region" description="Helical" evidence="10">
    <location>
        <begin position="191"/>
        <end position="212"/>
    </location>
</feature>
<dbReference type="PANTHER" id="PTHR24228:SF59">
    <property type="entry name" value="NEUROPEPTIDE RECEPTOR 15"/>
    <property type="match status" value="1"/>
</dbReference>
<evidence type="ECO:0000256" key="9">
    <source>
        <dbReference type="SAM" id="MobiDB-lite"/>
    </source>
</evidence>
<keyword evidence="12" id="KW-1185">Reference proteome</keyword>
<feature type="transmembrane region" description="Helical" evidence="10">
    <location>
        <begin position="136"/>
        <end position="162"/>
    </location>
</feature>
<dbReference type="CDD" id="cd00637">
    <property type="entry name" value="7tm_classA_rhodopsin-like"/>
    <property type="match status" value="1"/>
</dbReference>
<keyword evidence="5" id="KW-0297">G-protein coupled receptor</keyword>
<evidence type="ECO:0000256" key="8">
    <source>
        <dbReference type="ARBA" id="ARBA00023224"/>
    </source>
</evidence>
<feature type="compositionally biased region" description="Polar residues" evidence="9">
    <location>
        <begin position="296"/>
        <end position="312"/>
    </location>
</feature>
<evidence type="ECO:0000313" key="13">
    <source>
        <dbReference type="RefSeq" id="XP_022305588.1"/>
    </source>
</evidence>
<proteinExistence type="predicted"/>